<dbReference type="EMBL" id="BMNE01000005">
    <property type="protein sequence ID" value="GGN88789.1"/>
    <property type="molecule type" value="Genomic_DNA"/>
</dbReference>
<gene>
    <name evidence="2" type="ORF">GCM10011610_46610</name>
</gene>
<keyword evidence="3" id="KW-1185">Reference proteome</keyword>
<proteinExistence type="predicted"/>
<dbReference type="PANTHER" id="PTHR35446">
    <property type="entry name" value="SI:CH211-175M2.5"/>
    <property type="match status" value="1"/>
</dbReference>
<comment type="caution">
    <text evidence="2">The sequence shown here is derived from an EMBL/GenBank/DDBJ whole genome shotgun (WGS) entry which is preliminary data.</text>
</comment>
<accession>A0ABQ2KSF5</accession>
<dbReference type="InterPro" id="IPR029032">
    <property type="entry name" value="AhpD-like"/>
</dbReference>
<name>A0ABQ2KSF5_9NOCA</name>
<evidence type="ECO:0000313" key="2">
    <source>
        <dbReference type="EMBL" id="GGN88789.1"/>
    </source>
</evidence>
<dbReference type="InterPro" id="IPR003779">
    <property type="entry name" value="CMD-like"/>
</dbReference>
<dbReference type="SUPFAM" id="SSF69118">
    <property type="entry name" value="AhpD-like"/>
    <property type="match status" value="1"/>
</dbReference>
<dbReference type="PANTHER" id="PTHR35446:SF3">
    <property type="entry name" value="CMD DOMAIN-CONTAINING PROTEIN"/>
    <property type="match status" value="1"/>
</dbReference>
<protein>
    <recommendedName>
        <fullName evidence="1">Carboxymuconolactone decarboxylase-like domain-containing protein</fullName>
    </recommendedName>
</protein>
<dbReference type="Pfam" id="PF02627">
    <property type="entry name" value="CMD"/>
    <property type="match status" value="1"/>
</dbReference>
<dbReference type="InterPro" id="IPR004675">
    <property type="entry name" value="AhpD_core"/>
</dbReference>
<dbReference type="Proteomes" id="UP000658127">
    <property type="component" value="Unassembled WGS sequence"/>
</dbReference>
<reference evidence="3" key="1">
    <citation type="journal article" date="2019" name="Int. J. Syst. Evol. Microbiol.">
        <title>The Global Catalogue of Microorganisms (GCM) 10K type strain sequencing project: providing services to taxonomists for standard genome sequencing and annotation.</title>
        <authorList>
            <consortium name="The Broad Institute Genomics Platform"/>
            <consortium name="The Broad Institute Genome Sequencing Center for Infectious Disease"/>
            <person name="Wu L."/>
            <person name="Ma J."/>
        </authorList>
    </citation>
    <scope>NUCLEOTIDE SEQUENCE [LARGE SCALE GENOMIC DNA]</scope>
    <source>
        <strain evidence="3">CGMCC 4.7329</strain>
    </source>
</reference>
<evidence type="ECO:0000313" key="3">
    <source>
        <dbReference type="Proteomes" id="UP000658127"/>
    </source>
</evidence>
<organism evidence="2 3">
    <name type="scientific">Nocardia rhizosphaerihabitans</name>
    <dbReference type="NCBI Taxonomy" id="1691570"/>
    <lineage>
        <taxon>Bacteria</taxon>
        <taxon>Bacillati</taxon>
        <taxon>Actinomycetota</taxon>
        <taxon>Actinomycetes</taxon>
        <taxon>Mycobacteriales</taxon>
        <taxon>Nocardiaceae</taxon>
        <taxon>Nocardia</taxon>
    </lineage>
</organism>
<sequence>MSRLPLVTIDTADTEQGELLDEVQRQLGRVPNLYAAMANSPATLRGYLSLRDALTAGKLGAKTREQLALLIASDNGCEYCVSAHTMRAAKMGFTPAAIAATREAGADNPHAEGVLRFAREVLRTGGRVRDEQLAAARNSGVSDGELAEAVGHVALNVLSNYFNHVARPELDFPLVPTATKEAVMSPKWRAADTVALVAGYTLTDADGQPTSTVRNVRVAIEGGFAHISVDGSAPVQMVSAPAVALITYRPES</sequence>
<feature type="domain" description="Carboxymuconolactone decarboxylase-like" evidence="1">
    <location>
        <begin position="41"/>
        <end position="104"/>
    </location>
</feature>
<dbReference type="NCBIfam" id="TIGR00778">
    <property type="entry name" value="ahpD_dom"/>
    <property type="match status" value="1"/>
</dbReference>
<dbReference type="Gene3D" id="1.20.1290.10">
    <property type="entry name" value="AhpD-like"/>
    <property type="match status" value="1"/>
</dbReference>
<dbReference type="RefSeq" id="WP_189032017.1">
    <property type="nucleotide sequence ID" value="NZ_BMNE01000005.1"/>
</dbReference>
<evidence type="ECO:0000259" key="1">
    <source>
        <dbReference type="Pfam" id="PF02627"/>
    </source>
</evidence>